<dbReference type="FunFam" id="1.20.1560.10:FF:000011">
    <property type="entry name" value="Multidrug ABC transporter ATP-binding protein"/>
    <property type="match status" value="1"/>
</dbReference>
<feature type="transmembrane region" description="Helical" evidence="9">
    <location>
        <begin position="250"/>
        <end position="274"/>
    </location>
</feature>
<feature type="domain" description="ABC transmembrane type-1" evidence="11">
    <location>
        <begin position="19"/>
        <end position="303"/>
    </location>
</feature>
<feature type="transmembrane region" description="Helical" evidence="9">
    <location>
        <begin position="130"/>
        <end position="154"/>
    </location>
</feature>
<dbReference type="AlphaFoldDB" id="A0A0R2FBY9"/>
<evidence type="ECO:0000313" key="12">
    <source>
        <dbReference type="EMBL" id="KRN22260.1"/>
    </source>
</evidence>
<keyword evidence="13" id="KW-1185">Reference proteome</keyword>
<dbReference type="PROSITE" id="PS50929">
    <property type="entry name" value="ABC_TM1F"/>
    <property type="match status" value="1"/>
</dbReference>
<evidence type="ECO:0000256" key="1">
    <source>
        <dbReference type="ARBA" id="ARBA00004651"/>
    </source>
</evidence>
<dbReference type="CDD" id="cd18541">
    <property type="entry name" value="ABC_6TM_TmrB_like"/>
    <property type="match status" value="1"/>
</dbReference>
<dbReference type="PANTHER" id="PTHR43394">
    <property type="entry name" value="ATP-DEPENDENT PERMEASE MDL1, MITOCHONDRIAL"/>
    <property type="match status" value="1"/>
</dbReference>
<reference evidence="12 13" key="1">
    <citation type="journal article" date="2015" name="Genome Announc.">
        <title>Expanding the biotechnology potential of lactobacilli through comparative genomics of 213 strains and associated genera.</title>
        <authorList>
            <person name="Sun Z."/>
            <person name="Harris H.M."/>
            <person name="McCann A."/>
            <person name="Guo C."/>
            <person name="Argimon S."/>
            <person name="Zhang W."/>
            <person name="Yang X."/>
            <person name="Jeffery I.B."/>
            <person name="Cooney J.C."/>
            <person name="Kagawa T.F."/>
            <person name="Liu W."/>
            <person name="Song Y."/>
            <person name="Salvetti E."/>
            <person name="Wrobel A."/>
            <person name="Rasinkangas P."/>
            <person name="Parkhill J."/>
            <person name="Rea M.C."/>
            <person name="O'Sullivan O."/>
            <person name="Ritari J."/>
            <person name="Douillard F.P."/>
            <person name="Paul Ross R."/>
            <person name="Yang R."/>
            <person name="Briner A.E."/>
            <person name="Felis G.E."/>
            <person name="de Vos W.M."/>
            <person name="Barrangou R."/>
            <person name="Klaenhammer T.R."/>
            <person name="Caufield P.W."/>
            <person name="Cui Y."/>
            <person name="Zhang H."/>
            <person name="O'Toole P.W."/>
        </authorList>
    </citation>
    <scope>NUCLEOTIDE SEQUENCE [LARGE SCALE GENOMIC DNA]</scope>
    <source>
        <strain evidence="12 13">DSM 22697</strain>
    </source>
</reference>
<evidence type="ECO:0000256" key="2">
    <source>
        <dbReference type="ARBA" id="ARBA00022448"/>
    </source>
</evidence>
<dbReference type="Gene3D" id="3.40.50.300">
    <property type="entry name" value="P-loop containing nucleotide triphosphate hydrolases"/>
    <property type="match status" value="1"/>
</dbReference>
<dbReference type="InterPro" id="IPR003593">
    <property type="entry name" value="AAA+_ATPase"/>
</dbReference>
<dbReference type="InterPro" id="IPR036640">
    <property type="entry name" value="ABC1_TM_sf"/>
</dbReference>
<gene>
    <name evidence="12" type="ORF">FC75_GL001899</name>
</gene>
<evidence type="ECO:0000256" key="5">
    <source>
        <dbReference type="ARBA" id="ARBA00022741"/>
    </source>
</evidence>
<comment type="caution">
    <text evidence="12">The sequence shown here is derived from an EMBL/GenBank/DDBJ whole genome shotgun (WGS) entry which is preliminary data.</text>
</comment>
<dbReference type="Proteomes" id="UP000050865">
    <property type="component" value="Unassembled WGS sequence"/>
</dbReference>
<dbReference type="PROSITE" id="PS50893">
    <property type="entry name" value="ABC_TRANSPORTER_2"/>
    <property type="match status" value="1"/>
</dbReference>
<dbReference type="GO" id="GO:0015421">
    <property type="term" value="F:ABC-type oligopeptide transporter activity"/>
    <property type="evidence" value="ECO:0007669"/>
    <property type="project" value="TreeGrafter"/>
</dbReference>
<proteinExistence type="predicted"/>
<keyword evidence="8 9" id="KW-0472">Membrane</keyword>
<dbReference type="InterPro" id="IPR017871">
    <property type="entry name" value="ABC_transporter-like_CS"/>
</dbReference>
<protein>
    <submittedName>
        <fullName evidence="12">ABC-type multidrug transport system, ATPase and permease component</fullName>
    </submittedName>
</protein>
<dbReference type="Pfam" id="PF00005">
    <property type="entry name" value="ABC_tran"/>
    <property type="match status" value="1"/>
</dbReference>
<name>A0A0R2FBY9_9LACO</name>
<dbReference type="STRING" id="1423730.FC75_GL001899"/>
<keyword evidence="3" id="KW-1003">Cell membrane</keyword>
<evidence type="ECO:0000256" key="3">
    <source>
        <dbReference type="ARBA" id="ARBA00022475"/>
    </source>
</evidence>
<dbReference type="EMBL" id="AYZJ01000034">
    <property type="protein sequence ID" value="KRN22260.1"/>
    <property type="molecule type" value="Genomic_DNA"/>
</dbReference>
<dbReference type="PANTHER" id="PTHR43394:SF1">
    <property type="entry name" value="ATP-BINDING CASSETTE SUB-FAMILY B MEMBER 10, MITOCHONDRIAL"/>
    <property type="match status" value="1"/>
</dbReference>
<sequence>MGIFKKLGWYFKQEWRRYLFGVVFLLLVALVNLIPPRVIGSLIDLMDGHQLTTSKLFFMLGLLVFAGVGQYVFRYGWRTAIWGGAAKLEKTLRSRLFWHFMKMDATFYQRHRTGDLMAHATNDLNAIQNVAGAGILTLFDSIITGSTTIIAMIMFVDWRLTLLAILPMPLLAIMARKLGMRLHREFSRSQAAFSRLNDKTQESISGIKVIKTFGQDKEDTEDFDKIVDKTIGINKRVNFIDSLFDPTTSLIMGITYIITIIYGGHLVMSSAITIGQLVSFVSYVSALVWPMFAIGRLFNVLERGNASYDRVASLLREKSAIIEAPDAIQTPAHGDIRFKVNKFSYPDDDHATLVNVHFTLPEGETLGIVGRVGAGKSTIFKLLLREFDNYDGEIDFGGHNIKEYTLDALLDSIGYVPQDNFLFSTTVADNIRFSSFDKQQEEVEEAARESAVHNDILDFTEGYGTLVGERGVSLSGGQKQRLAIARAVITTPELLILDDSLSAVDAKTEAEILHNLKQERQNKTTIIAAQRLSSVMHANQILVLADGHVIERGTHEELLKNDGWYAEMWAKQELQGEIETKIEGETLG</sequence>
<dbReference type="InterPro" id="IPR011527">
    <property type="entry name" value="ABC1_TM_dom"/>
</dbReference>
<feature type="transmembrane region" description="Helical" evidence="9">
    <location>
        <begin position="160"/>
        <end position="179"/>
    </location>
</feature>
<keyword evidence="4 9" id="KW-0812">Transmembrane</keyword>
<dbReference type="GO" id="GO:0005886">
    <property type="term" value="C:plasma membrane"/>
    <property type="evidence" value="ECO:0007669"/>
    <property type="project" value="UniProtKB-SubCell"/>
</dbReference>
<feature type="transmembrane region" description="Helical" evidence="9">
    <location>
        <begin position="56"/>
        <end position="73"/>
    </location>
</feature>
<dbReference type="Pfam" id="PF00664">
    <property type="entry name" value="ABC_membrane"/>
    <property type="match status" value="1"/>
</dbReference>
<evidence type="ECO:0000256" key="9">
    <source>
        <dbReference type="SAM" id="Phobius"/>
    </source>
</evidence>
<dbReference type="InterPro" id="IPR003439">
    <property type="entry name" value="ABC_transporter-like_ATP-bd"/>
</dbReference>
<evidence type="ECO:0000259" key="11">
    <source>
        <dbReference type="PROSITE" id="PS50929"/>
    </source>
</evidence>
<dbReference type="FunFam" id="3.40.50.300:FF:000221">
    <property type="entry name" value="Multidrug ABC transporter ATP-binding protein"/>
    <property type="match status" value="1"/>
</dbReference>
<keyword evidence="5" id="KW-0547">Nucleotide-binding</keyword>
<organism evidence="12 13">
    <name type="scientific">Lacticaseibacillus camelliae DSM 22697 = JCM 13995</name>
    <dbReference type="NCBI Taxonomy" id="1423730"/>
    <lineage>
        <taxon>Bacteria</taxon>
        <taxon>Bacillati</taxon>
        <taxon>Bacillota</taxon>
        <taxon>Bacilli</taxon>
        <taxon>Lactobacillales</taxon>
        <taxon>Lactobacillaceae</taxon>
        <taxon>Lacticaseibacillus</taxon>
    </lineage>
</organism>
<dbReference type="InterPro" id="IPR039421">
    <property type="entry name" value="Type_1_exporter"/>
</dbReference>
<dbReference type="InterPro" id="IPR027417">
    <property type="entry name" value="P-loop_NTPase"/>
</dbReference>
<dbReference type="SMART" id="SM00382">
    <property type="entry name" value="AAA"/>
    <property type="match status" value="1"/>
</dbReference>
<feature type="transmembrane region" description="Helical" evidence="9">
    <location>
        <begin position="280"/>
        <end position="301"/>
    </location>
</feature>
<dbReference type="SUPFAM" id="SSF90123">
    <property type="entry name" value="ABC transporter transmembrane region"/>
    <property type="match status" value="1"/>
</dbReference>
<evidence type="ECO:0000259" key="10">
    <source>
        <dbReference type="PROSITE" id="PS50893"/>
    </source>
</evidence>
<evidence type="ECO:0000313" key="13">
    <source>
        <dbReference type="Proteomes" id="UP000050865"/>
    </source>
</evidence>
<evidence type="ECO:0000256" key="6">
    <source>
        <dbReference type="ARBA" id="ARBA00022840"/>
    </source>
</evidence>
<dbReference type="RefSeq" id="WP_056989548.1">
    <property type="nucleotide sequence ID" value="NZ_AYZJ01000034.1"/>
</dbReference>
<keyword evidence="6" id="KW-0067">ATP-binding</keyword>
<evidence type="ECO:0000256" key="7">
    <source>
        <dbReference type="ARBA" id="ARBA00022989"/>
    </source>
</evidence>
<keyword evidence="7 9" id="KW-1133">Transmembrane helix</keyword>
<dbReference type="Gene3D" id="1.20.1560.10">
    <property type="entry name" value="ABC transporter type 1, transmembrane domain"/>
    <property type="match status" value="1"/>
</dbReference>
<dbReference type="PROSITE" id="PS00211">
    <property type="entry name" value="ABC_TRANSPORTER_1"/>
    <property type="match status" value="1"/>
</dbReference>
<dbReference type="GO" id="GO:0005524">
    <property type="term" value="F:ATP binding"/>
    <property type="evidence" value="ECO:0007669"/>
    <property type="project" value="UniProtKB-KW"/>
</dbReference>
<dbReference type="SUPFAM" id="SSF52540">
    <property type="entry name" value="P-loop containing nucleoside triphosphate hydrolases"/>
    <property type="match status" value="1"/>
</dbReference>
<comment type="subcellular location">
    <subcellularLocation>
        <location evidence="1">Cell membrane</location>
        <topology evidence="1">Multi-pass membrane protein</topology>
    </subcellularLocation>
</comment>
<evidence type="ECO:0000256" key="4">
    <source>
        <dbReference type="ARBA" id="ARBA00022692"/>
    </source>
</evidence>
<keyword evidence="2" id="KW-0813">Transport</keyword>
<dbReference type="PATRIC" id="fig|1423730.4.peg.1975"/>
<feature type="domain" description="ABC transporter" evidence="10">
    <location>
        <begin position="338"/>
        <end position="571"/>
    </location>
</feature>
<evidence type="ECO:0000256" key="8">
    <source>
        <dbReference type="ARBA" id="ARBA00023136"/>
    </source>
</evidence>
<dbReference type="GO" id="GO:0016887">
    <property type="term" value="F:ATP hydrolysis activity"/>
    <property type="evidence" value="ECO:0007669"/>
    <property type="project" value="InterPro"/>
</dbReference>
<accession>A0A0R2FBY9</accession>